<evidence type="ECO:0000313" key="1">
    <source>
        <dbReference type="EMBL" id="QSS50291.1"/>
    </source>
</evidence>
<dbReference type="EMBL" id="CP069102">
    <property type="protein sequence ID" value="QSS50291.1"/>
    <property type="molecule type" value="Genomic_DNA"/>
</dbReference>
<gene>
    <name evidence="1" type="ORF">I7I53_10930</name>
</gene>
<reference evidence="1" key="1">
    <citation type="submission" date="2021-01" db="EMBL/GenBank/DDBJ databases">
        <title>Chromosome-level genome assembly of a human fungal pathogen reveals clustering of transcriptionally co-regulated genes.</title>
        <authorList>
            <person name="Voorhies M."/>
            <person name="Cohen S."/>
            <person name="Shea T.P."/>
            <person name="Petrus S."/>
            <person name="Munoz J.F."/>
            <person name="Poplawski S."/>
            <person name="Goldman W.E."/>
            <person name="Michael T."/>
            <person name="Cuomo C.A."/>
            <person name="Sil A."/>
            <person name="Beyhan S."/>
        </authorList>
    </citation>
    <scope>NUCLEOTIDE SEQUENCE</scope>
    <source>
        <strain evidence="1">H88</strain>
    </source>
</reference>
<dbReference type="AlphaFoldDB" id="A0A8A1L9K3"/>
<sequence length="75" mass="8739">MVNNSQYWKPLRLLEDASDRFISATWVSCSTIPIICIPLSRLHIPFPLLIDYHSRLQKVCNLEAVLLEAEYLYCN</sequence>
<dbReference type="Proteomes" id="UP000663419">
    <property type="component" value="Chromosome 1"/>
</dbReference>
<name>A0A8A1L9K3_AJEC8</name>
<evidence type="ECO:0000313" key="2">
    <source>
        <dbReference type="Proteomes" id="UP000663419"/>
    </source>
</evidence>
<proteinExistence type="predicted"/>
<protein>
    <submittedName>
        <fullName evidence="1">Uncharacterized protein</fullName>
    </submittedName>
</protein>
<accession>A0A8A1L9K3</accession>
<organism evidence="1 2">
    <name type="scientific">Ajellomyces capsulatus (strain H88)</name>
    <name type="common">Darling's disease fungus</name>
    <name type="synonym">Histoplasma capsulatum</name>
    <dbReference type="NCBI Taxonomy" id="544711"/>
    <lineage>
        <taxon>Eukaryota</taxon>
        <taxon>Fungi</taxon>
        <taxon>Dikarya</taxon>
        <taxon>Ascomycota</taxon>
        <taxon>Pezizomycotina</taxon>
        <taxon>Eurotiomycetes</taxon>
        <taxon>Eurotiomycetidae</taxon>
        <taxon>Onygenales</taxon>
        <taxon>Ajellomycetaceae</taxon>
        <taxon>Histoplasma</taxon>
    </lineage>
</organism>
<dbReference type="VEuPathDB" id="FungiDB:I7I53_10930"/>